<evidence type="ECO:0000313" key="2">
    <source>
        <dbReference type="EMBL" id="KAK4468832.1"/>
    </source>
</evidence>
<dbReference type="Proteomes" id="UP001292079">
    <property type="component" value="Unassembled WGS sequence"/>
</dbReference>
<evidence type="ECO:0000313" key="3">
    <source>
        <dbReference type="Proteomes" id="UP001292079"/>
    </source>
</evidence>
<dbReference type="Pfam" id="PF05186">
    <property type="entry name" value="Dpy-30"/>
    <property type="match status" value="1"/>
</dbReference>
<accession>A0AAE1Z8M0</accession>
<dbReference type="Gene3D" id="1.20.890.10">
    <property type="entry name" value="cAMP-dependent protein kinase regulatory subunit, dimerization-anchoring domain"/>
    <property type="match status" value="1"/>
</dbReference>
<name>A0AAE1Z8M0_SCHME</name>
<feature type="region of interest" description="Disordered" evidence="1">
    <location>
        <begin position="146"/>
        <end position="186"/>
    </location>
</feature>
<gene>
    <name evidence="2" type="ORF">MN116_007999</name>
</gene>
<feature type="region of interest" description="Disordered" evidence="1">
    <location>
        <begin position="200"/>
        <end position="219"/>
    </location>
</feature>
<keyword evidence="3" id="KW-1185">Reference proteome</keyword>
<dbReference type="InterPro" id="IPR049630">
    <property type="entry name" value="DYDC-like_DD"/>
</dbReference>
<dbReference type="CDD" id="cd22966">
    <property type="entry name" value="DD_DYDC-like"/>
    <property type="match status" value="1"/>
</dbReference>
<sequence>MDEDLFSGSDSLQGPETSYLINSVGPILKQYMAEVLLKRPVDPIDYLGRCLKNYIRVRDAEMKESIENHNESIDLDHFNECETSPECKSDEIKSDITMNLNDVNKDQLDESLVNVDKHVDTDDDEKEEDKDYLQVDSENSVKAYLHEGDDEKTDQSILKSDNQTYDEVTTESQIEPNMSETPALDDHGQLIVNKVISSGKEITVHDDGETEEVTDSEVQ</sequence>
<feature type="compositionally biased region" description="Acidic residues" evidence="1">
    <location>
        <begin position="208"/>
        <end position="219"/>
    </location>
</feature>
<organism evidence="2 3">
    <name type="scientific">Schistosoma mekongi</name>
    <name type="common">Parasitic worm</name>
    <dbReference type="NCBI Taxonomy" id="38744"/>
    <lineage>
        <taxon>Eukaryota</taxon>
        <taxon>Metazoa</taxon>
        <taxon>Spiralia</taxon>
        <taxon>Lophotrochozoa</taxon>
        <taxon>Platyhelminthes</taxon>
        <taxon>Trematoda</taxon>
        <taxon>Digenea</taxon>
        <taxon>Strigeidida</taxon>
        <taxon>Schistosomatoidea</taxon>
        <taxon>Schistosomatidae</taxon>
        <taxon>Schistosoma</taxon>
    </lineage>
</organism>
<reference evidence="2" key="2">
    <citation type="journal article" date="2023" name="Infect Dis Poverty">
        <title>Chromosome-scale genome of the human blood fluke Schistosoma mekongi and its implications for public health.</title>
        <authorList>
            <person name="Zhou M."/>
            <person name="Xu L."/>
            <person name="Xu D."/>
            <person name="Chen W."/>
            <person name="Khan J."/>
            <person name="Hu Y."/>
            <person name="Huang H."/>
            <person name="Wei H."/>
            <person name="Zhang Y."/>
            <person name="Chusongsang P."/>
            <person name="Tanasarnprasert K."/>
            <person name="Hu X."/>
            <person name="Limpanont Y."/>
            <person name="Lv Z."/>
        </authorList>
    </citation>
    <scope>NUCLEOTIDE SEQUENCE</scope>
    <source>
        <strain evidence="2">LV_2022a</strain>
    </source>
</reference>
<proteinExistence type="predicted"/>
<feature type="compositionally biased region" description="Polar residues" evidence="1">
    <location>
        <begin position="155"/>
        <end position="180"/>
    </location>
</feature>
<protein>
    <submittedName>
        <fullName evidence="2">Uncharacterized protein</fullName>
    </submittedName>
</protein>
<comment type="caution">
    <text evidence="2">The sequence shown here is derived from an EMBL/GenBank/DDBJ whole genome shotgun (WGS) entry which is preliminary data.</text>
</comment>
<dbReference type="AlphaFoldDB" id="A0AAE1Z8M0"/>
<evidence type="ECO:0000256" key="1">
    <source>
        <dbReference type="SAM" id="MobiDB-lite"/>
    </source>
</evidence>
<dbReference type="EMBL" id="JALJAT010000006">
    <property type="protein sequence ID" value="KAK4468832.1"/>
    <property type="molecule type" value="Genomic_DNA"/>
</dbReference>
<reference evidence="2" key="1">
    <citation type="submission" date="2022-04" db="EMBL/GenBank/DDBJ databases">
        <authorList>
            <person name="Xu L."/>
            <person name="Lv Z."/>
        </authorList>
    </citation>
    <scope>NUCLEOTIDE SEQUENCE</scope>
    <source>
        <strain evidence="2">LV_2022a</strain>
    </source>
</reference>
<dbReference type="InterPro" id="IPR007858">
    <property type="entry name" value="Dpy-30_motif"/>
</dbReference>